<dbReference type="Proteomes" id="UP000183208">
    <property type="component" value="Unassembled WGS sequence"/>
</dbReference>
<dbReference type="AlphaFoldDB" id="A0A1H5I298"/>
<proteinExistence type="predicted"/>
<evidence type="ECO:0000313" key="1">
    <source>
        <dbReference type="EMBL" id="SEE34220.1"/>
    </source>
</evidence>
<name>A0A1H5I298_9BRAD</name>
<evidence type="ECO:0000313" key="2">
    <source>
        <dbReference type="Proteomes" id="UP000183208"/>
    </source>
</evidence>
<protein>
    <submittedName>
        <fullName evidence="1">Uncharacterized protein</fullName>
    </submittedName>
</protein>
<reference evidence="1 2" key="1">
    <citation type="submission" date="2016-10" db="EMBL/GenBank/DDBJ databases">
        <authorList>
            <person name="de Groot N.N."/>
        </authorList>
    </citation>
    <scope>NUCLEOTIDE SEQUENCE [LARGE SCALE GENOMIC DNA]</scope>
    <source>
        <strain evidence="1 2">GAS522</strain>
    </source>
</reference>
<gene>
    <name evidence="1" type="ORF">SAMN05444171_7102</name>
</gene>
<accession>A0A1H5I298</accession>
<dbReference type="EMBL" id="FNTI01000001">
    <property type="protein sequence ID" value="SEE34220.1"/>
    <property type="molecule type" value="Genomic_DNA"/>
</dbReference>
<sequence>MRHDRDFAHEGPTFNHLKSAQPRASDAEIKQAIIAAVRFEDACFKYFVDDSTDYWERCVRAVARAAKQSPFYLAGTYQQARNDVAYYMK</sequence>
<organism evidence="1 2">
    <name type="scientific">Bradyrhizobium lablabi</name>
    <dbReference type="NCBI Taxonomy" id="722472"/>
    <lineage>
        <taxon>Bacteria</taxon>
        <taxon>Pseudomonadati</taxon>
        <taxon>Pseudomonadota</taxon>
        <taxon>Alphaproteobacteria</taxon>
        <taxon>Hyphomicrobiales</taxon>
        <taxon>Nitrobacteraceae</taxon>
        <taxon>Bradyrhizobium</taxon>
    </lineage>
</organism>